<name>A0A4Y2Q6I6_ARAVE</name>
<protein>
    <recommendedName>
        <fullName evidence="3">CCHC-type domain-containing protein</fullName>
    </recommendedName>
</protein>
<dbReference type="GO" id="GO:0008270">
    <property type="term" value="F:zinc ion binding"/>
    <property type="evidence" value="ECO:0007669"/>
    <property type="project" value="UniProtKB-KW"/>
</dbReference>
<dbReference type="PANTHER" id="PTHR45823">
    <property type="entry name" value="T-SNARE COILED-COIL HOMOLOGY DOMAIN-CONTAINING PROTEIN"/>
    <property type="match status" value="1"/>
</dbReference>
<dbReference type="SUPFAM" id="SSF57756">
    <property type="entry name" value="Retrovirus zinc finger-like domains"/>
    <property type="match status" value="1"/>
</dbReference>
<dbReference type="PANTHER" id="PTHR45823:SF1">
    <property type="entry name" value="T-SNARE COILED-COIL HOMOLOGY DOMAIN-CONTAINING PROTEIN"/>
    <property type="match status" value="1"/>
</dbReference>
<accession>A0A4Y2Q6I6</accession>
<dbReference type="InterPro" id="IPR036875">
    <property type="entry name" value="Znf_CCHC_sf"/>
</dbReference>
<evidence type="ECO:0000259" key="3">
    <source>
        <dbReference type="PROSITE" id="PS50158"/>
    </source>
</evidence>
<keyword evidence="1" id="KW-0862">Zinc</keyword>
<dbReference type="EMBL" id="BGPR01012891">
    <property type="protein sequence ID" value="GBN58217.1"/>
    <property type="molecule type" value="Genomic_DNA"/>
</dbReference>
<dbReference type="Proteomes" id="UP000499080">
    <property type="component" value="Unassembled WGS sequence"/>
</dbReference>
<reference evidence="4 5" key="1">
    <citation type="journal article" date="2019" name="Sci. Rep.">
        <title>Orb-weaving spider Araneus ventricosus genome elucidates the spidroin gene catalogue.</title>
        <authorList>
            <person name="Kono N."/>
            <person name="Nakamura H."/>
            <person name="Ohtoshi R."/>
            <person name="Moran D.A.P."/>
            <person name="Shinohara A."/>
            <person name="Yoshida Y."/>
            <person name="Fujiwara M."/>
            <person name="Mori M."/>
            <person name="Tomita M."/>
            <person name="Arakawa K."/>
        </authorList>
    </citation>
    <scope>NUCLEOTIDE SEQUENCE [LARGE SCALE GENOMIC DNA]</scope>
</reference>
<keyword evidence="5" id="KW-1185">Reference proteome</keyword>
<proteinExistence type="predicted"/>
<dbReference type="PROSITE" id="PS50158">
    <property type="entry name" value="ZF_CCHC"/>
    <property type="match status" value="1"/>
</dbReference>
<dbReference type="SMART" id="SM00343">
    <property type="entry name" value="ZnF_C2HC"/>
    <property type="match status" value="1"/>
</dbReference>
<dbReference type="InterPro" id="IPR001878">
    <property type="entry name" value="Znf_CCHC"/>
</dbReference>
<keyword evidence="1" id="KW-0479">Metal-binding</keyword>
<gene>
    <name evidence="4" type="ORF">AVEN_181390_1</name>
</gene>
<feature type="coiled-coil region" evidence="2">
    <location>
        <begin position="1"/>
        <end position="28"/>
    </location>
</feature>
<evidence type="ECO:0000256" key="2">
    <source>
        <dbReference type="SAM" id="Coils"/>
    </source>
</evidence>
<dbReference type="AlphaFoldDB" id="A0A4Y2Q6I6"/>
<feature type="domain" description="CCHC-type" evidence="3">
    <location>
        <begin position="261"/>
        <end position="274"/>
    </location>
</feature>
<keyword evidence="2" id="KW-0175">Coiled coil</keyword>
<keyword evidence="1" id="KW-0863">Zinc-finger</keyword>
<sequence length="283" mass="32144">MQGVKTEIDEFQEKISVLEQRISDLEIRPNNIPASPELMYSRLMVKSLTFDGQTSWTVFKTQFDVVSSTNGWTGPMKVSQLVASLRGSAAEVLQGIPSDKLTDLTTIEKALEARFGDSHLTQFYRTELKTRRQKPGESFQVLDADVERLMSLAYAECPQDVRDSLSAQYFVDAIRDEDTQHATRLMDAKDLKSALAYSMKYEAAKTVSKTFRNVRSMGIEDGTGKEKDEKFDCLLKTLEKLLNSHVDEKKNIPRRNPNVTCWKCNKKGHVQKECQTISTNQEN</sequence>
<organism evidence="4 5">
    <name type="scientific">Araneus ventricosus</name>
    <name type="common">Orbweaver spider</name>
    <name type="synonym">Epeira ventricosa</name>
    <dbReference type="NCBI Taxonomy" id="182803"/>
    <lineage>
        <taxon>Eukaryota</taxon>
        <taxon>Metazoa</taxon>
        <taxon>Ecdysozoa</taxon>
        <taxon>Arthropoda</taxon>
        <taxon>Chelicerata</taxon>
        <taxon>Arachnida</taxon>
        <taxon>Araneae</taxon>
        <taxon>Araneomorphae</taxon>
        <taxon>Entelegynae</taxon>
        <taxon>Araneoidea</taxon>
        <taxon>Araneidae</taxon>
        <taxon>Araneus</taxon>
    </lineage>
</organism>
<evidence type="ECO:0000256" key="1">
    <source>
        <dbReference type="PROSITE-ProRule" id="PRU00047"/>
    </source>
</evidence>
<evidence type="ECO:0000313" key="5">
    <source>
        <dbReference type="Proteomes" id="UP000499080"/>
    </source>
</evidence>
<dbReference type="OrthoDB" id="6759373at2759"/>
<dbReference type="GO" id="GO:0003676">
    <property type="term" value="F:nucleic acid binding"/>
    <property type="evidence" value="ECO:0007669"/>
    <property type="project" value="InterPro"/>
</dbReference>
<evidence type="ECO:0000313" key="4">
    <source>
        <dbReference type="EMBL" id="GBN58217.1"/>
    </source>
</evidence>
<comment type="caution">
    <text evidence="4">The sequence shown here is derived from an EMBL/GenBank/DDBJ whole genome shotgun (WGS) entry which is preliminary data.</text>
</comment>